<name>A0A8J7VYL8_9FIRM</name>
<comment type="caution">
    <text evidence="1">The sequence shown here is derived from an EMBL/GenBank/DDBJ whole genome shotgun (WGS) entry which is preliminary data.</text>
</comment>
<dbReference type="RefSeq" id="WP_227017623.1">
    <property type="nucleotide sequence ID" value="NZ_JAGSND010000003.1"/>
</dbReference>
<reference evidence="1" key="1">
    <citation type="submission" date="2021-04" db="EMBL/GenBank/DDBJ databases">
        <title>Sinoanaerobacter chloroacetimidivorans sp. nov., an obligate anaerobic bacterium isolated from anaerobic sludge.</title>
        <authorList>
            <person name="Bao Y."/>
        </authorList>
    </citation>
    <scope>NUCLEOTIDE SEQUENCE</scope>
    <source>
        <strain evidence="1">BAD-6</strain>
    </source>
</reference>
<organism evidence="1 2">
    <name type="scientific">Sinanaerobacter chloroacetimidivorans</name>
    <dbReference type="NCBI Taxonomy" id="2818044"/>
    <lineage>
        <taxon>Bacteria</taxon>
        <taxon>Bacillati</taxon>
        <taxon>Bacillota</taxon>
        <taxon>Clostridia</taxon>
        <taxon>Peptostreptococcales</taxon>
        <taxon>Anaerovoracaceae</taxon>
        <taxon>Sinanaerobacter</taxon>
    </lineage>
</organism>
<proteinExistence type="predicted"/>
<evidence type="ECO:0000313" key="1">
    <source>
        <dbReference type="EMBL" id="MBR0597492.1"/>
    </source>
</evidence>
<dbReference type="AlphaFoldDB" id="A0A8J7VYL8"/>
<dbReference type="SUPFAM" id="SSF69118">
    <property type="entry name" value="AhpD-like"/>
    <property type="match status" value="1"/>
</dbReference>
<evidence type="ECO:0000313" key="2">
    <source>
        <dbReference type="Proteomes" id="UP000675664"/>
    </source>
</evidence>
<dbReference type="Gene3D" id="1.20.1290.10">
    <property type="entry name" value="AhpD-like"/>
    <property type="match status" value="1"/>
</dbReference>
<dbReference type="InterPro" id="IPR029032">
    <property type="entry name" value="AhpD-like"/>
</dbReference>
<dbReference type="Proteomes" id="UP000675664">
    <property type="component" value="Unassembled WGS sequence"/>
</dbReference>
<keyword evidence="2" id="KW-1185">Reference proteome</keyword>
<sequence length="174" mass="20152">MAYISQVNYEDASQEVKEHFEDQIERNGRITNMKKTLLHSVPAYKALMEWYTLRDVVKPFLGERGVNFFCYAISTENDCLICSTFFAQILDDLKIDFYSFAFTEKESAVIEYGRALVSNPHRISEELFSKLKKFFNEEEIVALTAFGSIMIATNLINTALKVELDEELVPYTKR</sequence>
<dbReference type="EMBL" id="JAGSND010000003">
    <property type="protein sequence ID" value="MBR0597492.1"/>
    <property type="molecule type" value="Genomic_DNA"/>
</dbReference>
<accession>A0A8J7VYL8</accession>
<evidence type="ECO:0008006" key="3">
    <source>
        <dbReference type="Google" id="ProtNLM"/>
    </source>
</evidence>
<gene>
    <name evidence="1" type="ORF">KCX82_06395</name>
</gene>
<protein>
    <recommendedName>
        <fullName evidence="3">Alkylhydroperoxidase family enzyme, contains CxxC motif</fullName>
    </recommendedName>
</protein>
<reference evidence="1" key="2">
    <citation type="submission" date="2021-04" db="EMBL/GenBank/DDBJ databases">
        <authorList>
            <person name="Liu J."/>
        </authorList>
    </citation>
    <scope>NUCLEOTIDE SEQUENCE</scope>
    <source>
        <strain evidence="1">BAD-6</strain>
    </source>
</reference>